<sequence length="235" mass="26577">MYDQRTDEELFAEVARRRAAGQAFGGPLGALVERWGRPARYVVGKIQASYGRGAPADADELFQDAVGKFIDRGLDQFRGISEQMPGRSASPKTFFLRIVKHVAIDFYRRQREDLAPAPRDPDDVMEESPVQALRAVENARRTEERSEAQAFYWAAFARLQKEHPKEAGAWELYHHQDVEDHVECARRLDITVANSYKRVSRAQAYLKLYLLEARQTAEAEAAPNPSPLAGKVSDE</sequence>
<dbReference type="RefSeq" id="WP_272144580.1">
    <property type="nucleotide sequence ID" value="NZ_JAQNDM010000002.1"/>
</dbReference>
<dbReference type="InterPro" id="IPR013325">
    <property type="entry name" value="RNA_pol_sigma_r2"/>
</dbReference>
<evidence type="ECO:0000259" key="2">
    <source>
        <dbReference type="Pfam" id="PF04542"/>
    </source>
</evidence>
<feature type="domain" description="RNA polymerase sigma-70 region 2" evidence="2">
    <location>
        <begin position="31"/>
        <end position="111"/>
    </location>
</feature>
<dbReference type="InterPro" id="IPR007627">
    <property type="entry name" value="RNA_pol_sigma70_r2"/>
</dbReference>
<evidence type="ECO:0000313" key="3">
    <source>
        <dbReference type="EMBL" id="MDC0714064.1"/>
    </source>
</evidence>
<accession>A0ABT5DKF1</accession>
<reference evidence="3 4" key="1">
    <citation type="submission" date="2022-11" db="EMBL/GenBank/DDBJ databases">
        <title>Minimal conservation of predation-associated metabolite biosynthetic gene clusters underscores biosynthetic potential of Myxococcota including descriptions for ten novel species: Archangium lansinium sp. nov., Myxococcus landrumus sp. nov., Nannocystis bai.</title>
        <authorList>
            <person name="Ahearne A."/>
            <person name="Stevens C."/>
            <person name="Dowd S."/>
        </authorList>
    </citation>
    <scope>NUCLEOTIDE SEQUENCE [LARGE SCALE GENOMIC DNA]</scope>
    <source>
        <strain evidence="3 4">NCWAL01</strain>
    </source>
</reference>
<gene>
    <name evidence="3" type="ORF">POL68_36705</name>
</gene>
<dbReference type="EMBL" id="JAQNDM010000002">
    <property type="protein sequence ID" value="MDC0714064.1"/>
    <property type="molecule type" value="Genomic_DNA"/>
</dbReference>
<dbReference type="Pfam" id="PF04542">
    <property type="entry name" value="Sigma70_r2"/>
    <property type="match status" value="1"/>
</dbReference>
<comment type="caution">
    <text evidence="3">The sequence shown here is derived from an EMBL/GenBank/DDBJ whole genome shotgun (WGS) entry which is preliminary data.</text>
</comment>
<feature type="region of interest" description="Disordered" evidence="1">
    <location>
        <begin position="216"/>
        <end position="235"/>
    </location>
</feature>
<organism evidence="3 4">
    <name type="scientific">Stigmatella ashevillensis</name>
    <dbReference type="NCBI Taxonomy" id="2995309"/>
    <lineage>
        <taxon>Bacteria</taxon>
        <taxon>Pseudomonadati</taxon>
        <taxon>Myxococcota</taxon>
        <taxon>Myxococcia</taxon>
        <taxon>Myxococcales</taxon>
        <taxon>Cystobacterineae</taxon>
        <taxon>Archangiaceae</taxon>
        <taxon>Stigmatella</taxon>
    </lineage>
</organism>
<name>A0ABT5DKF1_9BACT</name>
<dbReference type="SUPFAM" id="SSF88946">
    <property type="entry name" value="Sigma2 domain of RNA polymerase sigma factors"/>
    <property type="match status" value="1"/>
</dbReference>
<protein>
    <submittedName>
        <fullName evidence="3">Sigma-70 family RNA polymerase sigma factor</fullName>
    </submittedName>
</protein>
<dbReference type="Gene3D" id="1.10.1740.10">
    <property type="match status" value="1"/>
</dbReference>
<proteinExistence type="predicted"/>
<dbReference type="Proteomes" id="UP001221838">
    <property type="component" value="Unassembled WGS sequence"/>
</dbReference>
<keyword evidence="4" id="KW-1185">Reference proteome</keyword>
<evidence type="ECO:0000256" key="1">
    <source>
        <dbReference type="SAM" id="MobiDB-lite"/>
    </source>
</evidence>
<evidence type="ECO:0000313" key="4">
    <source>
        <dbReference type="Proteomes" id="UP001221838"/>
    </source>
</evidence>